<evidence type="ECO:0000313" key="8">
    <source>
        <dbReference type="Proteomes" id="UP000094043"/>
    </source>
</evidence>
<evidence type="ECO:0000259" key="6">
    <source>
        <dbReference type="PROSITE" id="PS51886"/>
    </source>
</evidence>
<dbReference type="GO" id="GO:0005634">
    <property type="term" value="C:nucleus"/>
    <property type="evidence" value="ECO:0007669"/>
    <property type="project" value="TreeGrafter"/>
</dbReference>
<dbReference type="EMBL" id="CP143786">
    <property type="protein sequence ID" value="WVN87759.1"/>
    <property type="molecule type" value="Genomic_DNA"/>
</dbReference>
<evidence type="ECO:0000313" key="7">
    <source>
        <dbReference type="EMBL" id="WVN87759.1"/>
    </source>
</evidence>
<keyword evidence="8" id="KW-1185">Reference proteome</keyword>
<feature type="region of interest" description="Disordered" evidence="5">
    <location>
        <begin position="285"/>
        <end position="305"/>
    </location>
</feature>
<feature type="compositionally biased region" description="Basic and acidic residues" evidence="5">
    <location>
        <begin position="85"/>
        <end position="98"/>
    </location>
</feature>
<evidence type="ECO:0000256" key="2">
    <source>
        <dbReference type="ARBA" id="ARBA00009540"/>
    </source>
</evidence>
<evidence type="ECO:0000256" key="3">
    <source>
        <dbReference type="ARBA" id="ARBA00023128"/>
    </source>
</evidence>
<feature type="compositionally biased region" description="Polar residues" evidence="5">
    <location>
        <begin position="241"/>
        <end position="260"/>
    </location>
</feature>
<dbReference type="Proteomes" id="UP000094043">
    <property type="component" value="Chromosome 3"/>
</dbReference>
<dbReference type="GeneID" id="91087165"/>
<feature type="compositionally biased region" description="Polar residues" evidence="5">
    <location>
        <begin position="174"/>
        <end position="193"/>
    </location>
</feature>
<sequence length="501" mass="54805">MIPQLHGKQASGSSSHRSHPSSSSADFGEFTSAEQPNQLEQSHSTPSSLEDGDLLVSYNDLGHQISPSKPAVGPYRQSSVQFDLLSDHDDKPQYEHSQRSLQQSPEMLSSFSEASTNSISINSAPLETSSNHAAQSPPSRRLSSTFLSNPSSPPLLTDAGNDIVFHPSQATSYTAMQSMQKVQEKQTGATNAPPNVRRKKTSPEDKINQTLPHSPSHSLFLNSLATTTKLASRWRSVITQGANPSQANGNTPGYQLSPTLYTEPLPVTHETPFASAEELAGSYVAPTGAPGFNNRERKSGAHLQENDEWSPVKLLGRREISEKVLGPSDAQKLRICLPPRQRLSNQWTLLFSIDQHGSSLSTLYRRIEQHSIHHSALGYIIAILDGQSNQFGVYTKEPITKHEGTYYGSGESFLFKKTKDSQLSVYRWTGKNQYFSLCESGFISFGGGAGTYGLILDATFSHNSSATCPTYNNDVLCEQKVTKSPQSTPFECLGLEVWAIK</sequence>
<evidence type="ECO:0000256" key="4">
    <source>
        <dbReference type="ARBA" id="ARBA00040604"/>
    </source>
</evidence>
<name>A0AAJ8JSS1_9TREE</name>
<feature type="region of interest" description="Disordered" evidence="5">
    <location>
        <begin position="1"/>
        <end position="162"/>
    </location>
</feature>
<dbReference type="AlphaFoldDB" id="A0AAJ8JSS1"/>
<dbReference type="Pfam" id="PF07534">
    <property type="entry name" value="TLD"/>
    <property type="match status" value="1"/>
</dbReference>
<evidence type="ECO:0000256" key="1">
    <source>
        <dbReference type="ARBA" id="ARBA00004173"/>
    </source>
</evidence>
<dbReference type="GO" id="GO:0005739">
    <property type="term" value="C:mitochondrion"/>
    <property type="evidence" value="ECO:0007669"/>
    <property type="project" value="UniProtKB-SubCell"/>
</dbReference>
<feature type="region of interest" description="Disordered" evidence="5">
    <location>
        <begin position="241"/>
        <end position="261"/>
    </location>
</feature>
<protein>
    <recommendedName>
        <fullName evidence="4">Oxidation resistance protein 1</fullName>
    </recommendedName>
</protein>
<dbReference type="InterPro" id="IPR006571">
    <property type="entry name" value="TLDc_dom"/>
</dbReference>
<proteinExistence type="inferred from homology"/>
<feature type="compositionally biased region" description="Polar residues" evidence="5">
    <location>
        <begin position="32"/>
        <end position="48"/>
    </location>
</feature>
<dbReference type="SMART" id="SM00584">
    <property type="entry name" value="TLDc"/>
    <property type="match status" value="1"/>
</dbReference>
<evidence type="ECO:0000256" key="5">
    <source>
        <dbReference type="SAM" id="MobiDB-lite"/>
    </source>
</evidence>
<dbReference type="PANTHER" id="PTHR23354">
    <property type="entry name" value="NUCLEOLAR PROTEIN 7/ESTROGEN RECEPTOR COACTIVATOR-RELATED"/>
    <property type="match status" value="1"/>
</dbReference>
<reference evidence="7" key="3">
    <citation type="submission" date="2024-01" db="EMBL/GenBank/DDBJ databases">
        <authorList>
            <person name="Coelho M.A."/>
            <person name="David-Palma M."/>
            <person name="Shea T."/>
            <person name="Sun S."/>
            <person name="Cuomo C.A."/>
            <person name="Heitman J."/>
        </authorList>
    </citation>
    <scope>NUCLEOTIDE SEQUENCE</scope>
    <source>
        <strain evidence="7">CBS 7841</strain>
    </source>
</reference>
<reference evidence="7" key="1">
    <citation type="submission" date="2016-06" db="EMBL/GenBank/DDBJ databases">
        <authorList>
            <person name="Cuomo C."/>
            <person name="Litvintseva A."/>
            <person name="Heitman J."/>
            <person name="Chen Y."/>
            <person name="Sun S."/>
            <person name="Springer D."/>
            <person name="Dromer F."/>
            <person name="Young S."/>
            <person name="Zeng Q."/>
            <person name="Chapman S."/>
            <person name="Gujja S."/>
            <person name="Saif S."/>
            <person name="Birren B."/>
        </authorList>
    </citation>
    <scope>NUCLEOTIDE SEQUENCE</scope>
    <source>
        <strain evidence="7">CBS 7841</strain>
    </source>
</reference>
<dbReference type="GO" id="GO:0006979">
    <property type="term" value="P:response to oxidative stress"/>
    <property type="evidence" value="ECO:0007669"/>
    <property type="project" value="TreeGrafter"/>
</dbReference>
<gene>
    <name evidence="7" type="ORF">L203_102954</name>
</gene>
<feature type="domain" description="TLDc" evidence="6">
    <location>
        <begin position="323"/>
        <end position="501"/>
    </location>
</feature>
<feature type="compositionally biased region" description="Low complexity" evidence="5">
    <location>
        <begin position="11"/>
        <end position="24"/>
    </location>
</feature>
<organism evidence="7 8">
    <name type="scientific">Cryptococcus depauperatus CBS 7841</name>
    <dbReference type="NCBI Taxonomy" id="1295531"/>
    <lineage>
        <taxon>Eukaryota</taxon>
        <taxon>Fungi</taxon>
        <taxon>Dikarya</taxon>
        <taxon>Basidiomycota</taxon>
        <taxon>Agaricomycotina</taxon>
        <taxon>Tremellomycetes</taxon>
        <taxon>Tremellales</taxon>
        <taxon>Cryptococcaceae</taxon>
        <taxon>Cryptococcus</taxon>
    </lineage>
</organism>
<comment type="subcellular location">
    <subcellularLocation>
        <location evidence="1">Mitochondrion</location>
    </subcellularLocation>
</comment>
<feature type="region of interest" description="Disordered" evidence="5">
    <location>
        <begin position="174"/>
        <end position="214"/>
    </location>
</feature>
<feature type="compositionally biased region" description="Polar residues" evidence="5">
    <location>
        <begin position="99"/>
        <end position="150"/>
    </location>
</feature>
<reference evidence="7" key="2">
    <citation type="journal article" date="2022" name="Elife">
        <title>Obligate sexual reproduction of a homothallic fungus closely related to the Cryptococcus pathogenic species complex.</title>
        <authorList>
            <person name="Passer A.R."/>
            <person name="Clancey S.A."/>
            <person name="Shea T."/>
            <person name="David-Palma M."/>
            <person name="Averette A.F."/>
            <person name="Boekhout T."/>
            <person name="Porcel B.M."/>
            <person name="Nowrousian M."/>
            <person name="Cuomo C.A."/>
            <person name="Sun S."/>
            <person name="Heitman J."/>
            <person name="Coelho M.A."/>
        </authorList>
    </citation>
    <scope>NUCLEOTIDE SEQUENCE</scope>
    <source>
        <strain evidence="7">CBS 7841</strain>
    </source>
</reference>
<keyword evidence="3" id="KW-0496">Mitochondrion</keyword>
<dbReference type="RefSeq" id="XP_066068459.1">
    <property type="nucleotide sequence ID" value="XM_066212362.1"/>
</dbReference>
<dbReference type="KEGG" id="cdep:91087165"/>
<accession>A0AAJ8JSS1</accession>
<dbReference type="PROSITE" id="PS51886">
    <property type="entry name" value="TLDC"/>
    <property type="match status" value="1"/>
</dbReference>
<dbReference type="PANTHER" id="PTHR23354:SF62">
    <property type="entry name" value="MUSTARD, ISOFORM V"/>
    <property type="match status" value="1"/>
</dbReference>
<comment type="similarity">
    <text evidence="2">Belongs to the OXR1 family.</text>
</comment>